<proteinExistence type="predicted"/>
<dbReference type="AlphaFoldDB" id="A0A7D5Z7Y1"/>
<dbReference type="RefSeq" id="XP_065987858.1">
    <property type="nucleotide sequence ID" value="XM_066131841.1"/>
</dbReference>
<dbReference type="Pfam" id="PF08659">
    <property type="entry name" value="KR"/>
    <property type="match status" value="1"/>
</dbReference>
<evidence type="ECO:0000313" key="3">
    <source>
        <dbReference type="Proteomes" id="UP000510686"/>
    </source>
</evidence>
<protein>
    <recommendedName>
        <fullName evidence="1">Ketoreductase (KR) domain-containing protein</fullName>
    </recommendedName>
</protein>
<dbReference type="KEGG" id="mbrn:90968265"/>
<dbReference type="InterPro" id="IPR013968">
    <property type="entry name" value="PKS_KR"/>
</dbReference>
<evidence type="ECO:0000259" key="1">
    <source>
        <dbReference type="Pfam" id="PF08659"/>
    </source>
</evidence>
<accession>A0A7D5Z7Y1</accession>
<evidence type="ECO:0000313" key="2">
    <source>
        <dbReference type="EMBL" id="QLI74283.1"/>
    </source>
</evidence>
<feature type="domain" description="Ketoreductase (KR)" evidence="1">
    <location>
        <begin position="21"/>
        <end position="90"/>
    </location>
</feature>
<keyword evidence="3" id="KW-1185">Reference proteome</keyword>
<sequence length="116" mass="12770">MDPNATFVIAGGLGGIGHVTKPVDELQSKGVRVETPACDIRDLERTRETFGKLMPEMPSTKGALQMSIVDCLFDDLEYDDWSIAVRCKTVRLWSARGRCNGTGWTPFWSLSFGIGS</sequence>
<dbReference type="Proteomes" id="UP000510686">
    <property type="component" value="Chromosome 7"/>
</dbReference>
<dbReference type="EMBL" id="CP058938">
    <property type="protein sequence ID" value="QLI74283.1"/>
    <property type="molecule type" value="Genomic_DNA"/>
</dbReference>
<gene>
    <name evidence="2" type="ORF">G6M90_00g111910</name>
</gene>
<reference evidence="2 3" key="1">
    <citation type="submission" date="2020-07" db="EMBL/GenBank/DDBJ databases">
        <title>Telomere length de novo assembly of all 7 chromosomes of the fungus, Metarhizium brunneum, using a novel assembly pipeline.</title>
        <authorList>
            <person name="Saud z."/>
            <person name="Kortsinoglou A."/>
            <person name="Kouvelis V.N."/>
            <person name="Butt T.M."/>
        </authorList>
    </citation>
    <scope>NUCLEOTIDE SEQUENCE [LARGE SCALE GENOMIC DNA]</scope>
    <source>
        <strain evidence="2 3">4556</strain>
    </source>
</reference>
<name>A0A7D5Z7Y1_9HYPO</name>
<dbReference type="GeneID" id="90968265"/>
<organism evidence="2 3">
    <name type="scientific">Metarhizium brunneum</name>
    <dbReference type="NCBI Taxonomy" id="500148"/>
    <lineage>
        <taxon>Eukaryota</taxon>
        <taxon>Fungi</taxon>
        <taxon>Dikarya</taxon>
        <taxon>Ascomycota</taxon>
        <taxon>Pezizomycotina</taxon>
        <taxon>Sordariomycetes</taxon>
        <taxon>Hypocreomycetidae</taxon>
        <taxon>Hypocreales</taxon>
        <taxon>Clavicipitaceae</taxon>
        <taxon>Metarhizium</taxon>
    </lineage>
</organism>
<dbReference type="OrthoDB" id="4777529at2759"/>